<dbReference type="InterPro" id="IPR011050">
    <property type="entry name" value="Pectin_lyase_fold/virulence"/>
</dbReference>
<evidence type="ECO:0000259" key="1">
    <source>
        <dbReference type="Pfam" id="PF13229"/>
    </source>
</evidence>
<reference evidence="2 3" key="1">
    <citation type="submission" date="2016-10" db="EMBL/GenBank/DDBJ databases">
        <authorList>
            <person name="de Groot N.N."/>
        </authorList>
    </citation>
    <scope>NUCLEOTIDE SEQUENCE [LARGE SCALE GENOMIC DNA]</scope>
    <source>
        <strain evidence="2 3">CGMCC 1.9109</strain>
    </source>
</reference>
<proteinExistence type="predicted"/>
<dbReference type="Pfam" id="PF13229">
    <property type="entry name" value="Beta_helix"/>
    <property type="match status" value="1"/>
</dbReference>
<dbReference type="SMART" id="SM00710">
    <property type="entry name" value="PbH1"/>
    <property type="match status" value="6"/>
</dbReference>
<sequence>MEKGEAMTSFKHALMGLLILVVTPAALAEDAIVRIDASTDIQEALQEALILAEPGTTIELPEGTFSFSAALSLDVPDITVRGAGMDKTILTFKNQIAGSEGLLITSDRVSIENLAVEDTPGDGIKAKGVDTVSFRNVRVEWTRGPNAENGAYGLYPVESKNVLIEGSVVKGASDAGIYVGQSQDIIVRNNRAELNVAGIEIENSYRADVYGNTATRNTGGILVFDLPNLPQMGGHSVRVYQNKVVGNDTANFAPPGNIVATVPRGSGIMIMANREVEVFENEIGENASANILLVAYPREYNDPTYNPLPRRIYVHDNKHGRAGWDPDGAVKDLIAPRTGMPVPQIVWDGVVDGFWAGLFGPDDEESVMINEPEGTTFANLQFVKDHILPWGADPDRDIEDYAGSYEFRGPVELPQDKPVAVAENN</sequence>
<evidence type="ECO:0000313" key="2">
    <source>
        <dbReference type="EMBL" id="SDD29411.1"/>
    </source>
</evidence>
<dbReference type="AlphaFoldDB" id="A0A1G6TK30"/>
<dbReference type="Proteomes" id="UP000183685">
    <property type="component" value="Unassembled WGS sequence"/>
</dbReference>
<dbReference type="InterPro" id="IPR006626">
    <property type="entry name" value="PbH1"/>
</dbReference>
<name>A0A1G6TK30_9PROT</name>
<dbReference type="STRING" id="637679.GCA_001550055_00625"/>
<keyword evidence="3" id="KW-1185">Reference proteome</keyword>
<accession>A0A1G6TK30</accession>
<dbReference type="Gene3D" id="2.160.20.10">
    <property type="entry name" value="Single-stranded right-handed beta-helix, Pectin lyase-like"/>
    <property type="match status" value="1"/>
</dbReference>
<evidence type="ECO:0000313" key="3">
    <source>
        <dbReference type="Proteomes" id="UP000183685"/>
    </source>
</evidence>
<dbReference type="EMBL" id="FNAK01000001">
    <property type="protein sequence ID" value="SDD29411.1"/>
    <property type="molecule type" value="Genomic_DNA"/>
</dbReference>
<feature type="domain" description="Right handed beta helix" evidence="1">
    <location>
        <begin position="101"/>
        <end position="248"/>
    </location>
</feature>
<gene>
    <name evidence="2" type="ORF">SAMN04488071_0264</name>
</gene>
<dbReference type="SUPFAM" id="SSF51126">
    <property type="entry name" value="Pectin lyase-like"/>
    <property type="match status" value="1"/>
</dbReference>
<dbReference type="InterPro" id="IPR039448">
    <property type="entry name" value="Beta_helix"/>
</dbReference>
<dbReference type="InterPro" id="IPR022442">
    <property type="entry name" value="SO_2930-like_dom"/>
</dbReference>
<protein>
    <submittedName>
        <fullName evidence="2">Parallel beta-helix repeat-containing protein</fullName>
    </submittedName>
</protein>
<organism evidence="2 3">
    <name type="scientific">Kordiimonas lacus</name>
    <dbReference type="NCBI Taxonomy" id="637679"/>
    <lineage>
        <taxon>Bacteria</taxon>
        <taxon>Pseudomonadati</taxon>
        <taxon>Pseudomonadota</taxon>
        <taxon>Alphaproteobacteria</taxon>
        <taxon>Kordiimonadales</taxon>
        <taxon>Kordiimonadaceae</taxon>
        <taxon>Kordiimonas</taxon>
    </lineage>
</organism>
<dbReference type="InterPro" id="IPR012334">
    <property type="entry name" value="Pectin_lyas_fold"/>
</dbReference>
<dbReference type="NCBIfam" id="TIGR03805">
    <property type="entry name" value="beta_helix_1"/>
    <property type="match status" value="1"/>
</dbReference>